<organism evidence="1 2">
    <name type="scientific">Morella rubra</name>
    <name type="common">Chinese bayberry</name>
    <dbReference type="NCBI Taxonomy" id="262757"/>
    <lineage>
        <taxon>Eukaryota</taxon>
        <taxon>Viridiplantae</taxon>
        <taxon>Streptophyta</taxon>
        <taxon>Embryophyta</taxon>
        <taxon>Tracheophyta</taxon>
        <taxon>Spermatophyta</taxon>
        <taxon>Magnoliopsida</taxon>
        <taxon>eudicotyledons</taxon>
        <taxon>Gunneridae</taxon>
        <taxon>Pentapetalae</taxon>
        <taxon>rosids</taxon>
        <taxon>fabids</taxon>
        <taxon>Fagales</taxon>
        <taxon>Myricaceae</taxon>
        <taxon>Morella</taxon>
    </lineage>
</organism>
<reference evidence="1 2" key="1">
    <citation type="journal article" date="2019" name="Plant Biotechnol. J.">
        <title>The red bayberry genome and genetic basis of sex determination.</title>
        <authorList>
            <person name="Jia H.M."/>
            <person name="Jia H.J."/>
            <person name="Cai Q.L."/>
            <person name="Wang Y."/>
            <person name="Zhao H.B."/>
            <person name="Yang W.F."/>
            <person name="Wang G.Y."/>
            <person name="Li Y.H."/>
            <person name="Zhan D.L."/>
            <person name="Shen Y.T."/>
            <person name="Niu Q.F."/>
            <person name="Chang L."/>
            <person name="Qiu J."/>
            <person name="Zhao L."/>
            <person name="Xie H.B."/>
            <person name="Fu W.Y."/>
            <person name="Jin J."/>
            <person name="Li X.W."/>
            <person name="Jiao Y."/>
            <person name="Zhou C.C."/>
            <person name="Tu T."/>
            <person name="Chai C.Y."/>
            <person name="Gao J.L."/>
            <person name="Fan L.J."/>
            <person name="van de Weg E."/>
            <person name="Wang J.Y."/>
            <person name="Gao Z.S."/>
        </authorList>
    </citation>
    <scope>NUCLEOTIDE SEQUENCE [LARGE SCALE GENOMIC DNA]</scope>
    <source>
        <tissue evidence="1">Leaves</tissue>
    </source>
</reference>
<accession>A0A6A1UWC9</accession>
<dbReference type="AlphaFoldDB" id="A0A6A1UWC9"/>
<evidence type="ECO:0000313" key="2">
    <source>
        <dbReference type="Proteomes" id="UP000516437"/>
    </source>
</evidence>
<dbReference type="Proteomes" id="UP000516437">
    <property type="component" value="Chromosome 8"/>
</dbReference>
<keyword evidence="2" id="KW-1185">Reference proteome</keyword>
<proteinExistence type="predicted"/>
<dbReference type="EMBL" id="RXIC02000026">
    <property type="protein sequence ID" value="KAB1203380.1"/>
    <property type="molecule type" value="Genomic_DNA"/>
</dbReference>
<protein>
    <submittedName>
        <fullName evidence="1">Uncharacterized protein</fullName>
    </submittedName>
</protein>
<sequence length="83" mass="9095">MSDEAGSQSPNMLTIGENTAAAQLAKRESQLATLRAKYNIPPSVIMRVPEIGKKVSEPDEDELGFFDEALTAGCRFPLSREIR</sequence>
<name>A0A6A1UWC9_9ROSI</name>
<evidence type="ECO:0000313" key="1">
    <source>
        <dbReference type="EMBL" id="KAB1203380.1"/>
    </source>
</evidence>
<comment type="caution">
    <text evidence="1">The sequence shown here is derived from an EMBL/GenBank/DDBJ whole genome shotgun (WGS) entry which is preliminary data.</text>
</comment>
<dbReference type="OrthoDB" id="671678at2759"/>
<gene>
    <name evidence="1" type="ORF">CJ030_MR8G004872</name>
</gene>